<dbReference type="RefSeq" id="WP_337105151.1">
    <property type="nucleotide sequence ID" value="NZ_JAPYKS010000002.1"/>
</dbReference>
<accession>A0ABU8KQI9</accession>
<proteinExistence type="predicted"/>
<keyword evidence="2" id="KW-1185">Reference proteome</keyword>
<dbReference type="Proteomes" id="UP001387293">
    <property type="component" value="Unassembled WGS sequence"/>
</dbReference>
<reference evidence="1 2" key="1">
    <citation type="submission" date="2022-12" db="EMBL/GenBank/DDBJ databases">
        <authorList>
            <person name="Muema E."/>
        </authorList>
    </citation>
    <scope>NUCLEOTIDE SEQUENCE [LARGE SCALE GENOMIC DNA]</scope>
    <source>
        <strain evidence="2">1326</strain>
    </source>
</reference>
<dbReference type="EMBL" id="JAPYKS010000002">
    <property type="protein sequence ID" value="MEI9407982.1"/>
    <property type="molecule type" value="Genomic_DNA"/>
</dbReference>
<comment type="caution">
    <text evidence="1">The sequence shown here is derived from an EMBL/GenBank/DDBJ whole genome shotgun (WGS) entry which is preliminary data.</text>
</comment>
<name>A0ABU8KQI9_9HYPH</name>
<evidence type="ECO:0000313" key="1">
    <source>
        <dbReference type="EMBL" id="MEI9407982.1"/>
    </source>
</evidence>
<gene>
    <name evidence="1" type="ORF">O7A60_04240</name>
</gene>
<evidence type="ECO:0000313" key="2">
    <source>
        <dbReference type="Proteomes" id="UP001387293"/>
    </source>
</evidence>
<protein>
    <submittedName>
        <fullName evidence="1">Uncharacterized protein</fullName>
    </submittedName>
</protein>
<sequence>MLPYGVADSADLEALANVFNDYCAKHRIVREDEREQVAIKIMCLFKRGIIDPDRLSAELERVG</sequence>
<organism evidence="1 2">
    <name type="scientific">Mesorhizobium salmacidum</name>
    <dbReference type="NCBI Taxonomy" id="3015171"/>
    <lineage>
        <taxon>Bacteria</taxon>
        <taxon>Pseudomonadati</taxon>
        <taxon>Pseudomonadota</taxon>
        <taxon>Alphaproteobacteria</taxon>
        <taxon>Hyphomicrobiales</taxon>
        <taxon>Phyllobacteriaceae</taxon>
        <taxon>Mesorhizobium</taxon>
    </lineage>
</organism>